<dbReference type="AlphaFoldDB" id="A0A3A4P5Q0"/>
<dbReference type="PANTHER" id="PTHR43618:SF8">
    <property type="entry name" value="7ALPHA-HYDROXYSTEROID DEHYDROGENASE"/>
    <property type="match status" value="1"/>
</dbReference>
<organism evidence="4 5">
    <name type="scientific">Abyssobacteria bacterium (strain SURF_5)</name>
    <dbReference type="NCBI Taxonomy" id="2093360"/>
    <lineage>
        <taxon>Bacteria</taxon>
        <taxon>Pseudomonadati</taxon>
        <taxon>Candidatus Hydrogenedentota</taxon>
        <taxon>Candidatus Abyssobacteria</taxon>
    </lineage>
</organism>
<evidence type="ECO:0000256" key="1">
    <source>
        <dbReference type="ARBA" id="ARBA00006484"/>
    </source>
</evidence>
<dbReference type="InterPro" id="IPR036291">
    <property type="entry name" value="NAD(P)-bd_dom_sf"/>
</dbReference>
<dbReference type="EMBL" id="QZKU01000032">
    <property type="protein sequence ID" value="RJP24680.1"/>
    <property type="molecule type" value="Genomic_DNA"/>
</dbReference>
<dbReference type="PRINTS" id="PR00081">
    <property type="entry name" value="GDHRDH"/>
</dbReference>
<dbReference type="PANTHER" id="PTHR43618">
    <property type="entry name" value="7-ALPHA-HYDROXYSTEROID DEHYDROGENASE"/>
    <property type="match status" value="1"/>
</dbReference>
<dbReference type="PRINTS" id="PR00080">
    <property type="entry name" value="SDRFAMILY"/>
</dbReference>
<dbReference type="InterPro" id="IPR002347">
    <property type="entry name" value="SDR_fam"/>
</dbReference>
<dbReference type="InterPro" id="IPR052178">
    <property type="entry name" value="Sec_Metab_Biosynth_SDR"/>
</dbReference>
<proteinExistence type="inferred from homology"/>
<accession>A0A3A4P5Q0</accession>
<protein>
    <submittedName>
        <fullName evidence="4">SDR family oxidoreductase</fullName>
    </submittedName>
</protein>
<name>A0A3A4P5Q0_ABYX5</name>
<evidence type="ECO:0000256" key="2">
    <source>
        <dbReference type="ARBA" id="ARBA00022857"/>
    </source>
</evidence>
<comment type="similarity">
    <text evidence="1">Belongs to the short-chain dehydrogenases/reductases (SDR) family.</text>
</comment>
<sequence>MKIEELFSVKDKIALVTGGSRGLGLVIARAYVENEAKVYVSSRKADACKKAAEELSAFGECIALPADVSLSSDRERLVRQLVEREKHLNILVNNAGAAWGAPLEEYPEDGFDKVMDLNVKSVFMLTRDLLPLLQKAASPDDPARIINLGSMEGIMVSGYDNYAYSISKAAVHHMTKVLSAKVGPRAITVNAIAPGYFETKMTNWMLATYRDEIVANAPLGRLGTPPDIAGIAIYLASRAGAYVNGAIIPVDGGTSAK</sequence>
<evidence type="ECO:0000313" key="5">
    <source>
        <dbReference type="Proteomes" id="UP000265882"/>
    </source>
</evidence>
<evidence type="ECO:0000313" key="4">
    <source>
        <dbReference type="EMBL" id="RJP24680.1"/>
    </source>
</evidence>
<dbReference type="Gene3D" id="3.40.50.720">
    <property type="entry name" value="NAD(P)-binding Rossmann-like Domain"/>
    <property type="match status" value="1"/>
</dbReference>
<evidence type="ECO:0000256" key="3">
    <source>
        <dbReference type="ARBA" id="ARBA00023002"/>
    </source>
</evidence>
<keyword evidence="3" id="KW-0560">Oxidoreductase</keyword>
<keyword evidence="2" id="KW-0521">NADP</keyword>
<gene>
    <name evidence="4" type="ORF">C4520_03625</name>
</gene>
<reference evidence="4 5" key="1">
    <citation type="journal article" date="2017" name="ISME J.">
        <title>Energy and carbon metabolisms in a deep terrestrial subsurface fluid microbial community.</title>
        <authorList>
            <person name="Momper L."/>
            <person name="Jungbluth S.P."/>
            <person name="Lee M.D."/>
            <person name="Amend J.P."/>
        </authorList>
    </citation>
    <scope>NUCLEOTIDE SEQUENCE [LARGE SCALE GENOMIC DNA]</scope>
    <source>
        <strain evidence="4">SURF_5</strain>
    </source>
</reference>
<dbReference type="SUPFAM" id="SSF51735">
    <property type="entry name" value="NAD(P)-binding Rossmann-fold domains"/>
    <property type="match status" value="1"/>
</dbReference>
<dbReference type="Pfam" id="PF13561">
    <property type="entry name" value="adh_short_C2"/>
    <property type="match status" value="1"/>
</dbReference>
<dbReference type="FunFam" id="3.40.50.720:FF:000084">
    <property type="entry name" value="Short-chain dehydrogenase reductase"/>
    <property type="match status" value="1"/>
</dbReference>
<comment type="caution">
    <text evidence="4">The sequence shown here is derived from an EMBL/GenBank/DDBJ whole genome shotgun (WGS) entry which is preliminary data.</text>
</comment>
<dbReference type="GO" id="GO:0016491">
    <property type="term" value="F:oxidoreductase activity"/>
    <property type="evidence" value="ECO:0007669"/>
    <property type="project" value="UniProtKB-KW"/>
</dbReference>
<dbReference type="Proteomes" id="UP000265882">
    <property type="component" value="Unassembled WGS sequence"/>
</dbReference>